<evidence type="ECO:0000256" key="1">
    <source>
        <dbReference type="SAM" id="Phobius"/>
    </source>
</evidence>
<organism evidence="2 3">
    <name type="scientific">Paramecium octaurelia</name>
    <dbReference type="NCBI Taxonomy" id="43137"/>
    <lineage>
        <taxon>Eukaryota</taxon>
        <taxon>Sar</taxon>
        <taxon>Alveolata</taxon>
        <taxon>Ciliophora</taxon>
        <taxon>Intramacronucleata</taxon>
        <taxon>Oligohymenophorea</taxon>
        <taxon>Peniculida</taxon>
        <taxon>Parameciidae</taxon>
        <taxon>Paramecium</taxon>
    </lineage>
</organism>
<keyword evidence="3" id="KW-1185">Reference proteome</keyword>
<feature type="transmembrane region" description="Helical" evidence="1">
    <location>
        <begin position="271"/>
        <end position="291"/>
    </location>
</feature>
<feature type="transmembrane region" description="Helical" evidence="1">
    <location>
        <begin position="198"/>
        <end position="219"/>
    </location>
</feature>
<feature type="transmembrane region" description="Helical" evidence="1">
    <location>
        <begin position="107"/>
        <end position="129"/>
    </location>
</feature>
<comment type="caution">
    <text evidence="2">The sequence shown here is derived from an EMBL/GenBank/DDBJ whole genome shotgun (WGS) entry which is preliminary data.</text>
</comment>
<feature type="transmembrane region" description="Helical" evidence="1">
    <location>
        <begin position="37"/>
        <end position="58"/>
    </location>
</feature>
<proteinExistence type="predicted"/>
<name>A0A8S1XFR5_PAROT</name>
<sequence>MELQIIKKEMFFLLLYGVIFLALSLLMTGLFEYNCMFYLFEWIWLWFFGMILSMVFLIKEDSINEEEREQLLEKEISEHKQTYIPFTQYAINASIQAADILLICFELFYMSFGLFIICQGIVFVSYIIYTNKYDQLKLIYGGVVLLIGIFSLALDTDGNDKCYIGLIATLLQIGTNIYTVKLKEEFMCQYIFQHSKYISYTGLLKFLIWVIVMVIVNFIPCPKVDKITEYKCPDNTNSDKKCSPNGNLGDFLGYFESTFSEEYNQNQQKNITYPVIVFVVLIVVSSAISYIDNKITIKQQSDKKQIIQQFAFFPLQIWVYHSNLNTTLFVFCILFFILQWLLGLYIILQDKKIAKYEQIEEDQDSEFS</sequence>
<keyword evidence="1" id="KW-1133">Transmembrane helix</keyword>
<keyword evidence="1" id="KW-0812">Transmembrane</keyword>
<keyword evidence="1" id="KW-0472">Membrane</keyword>
<feature type="transmembrane region" description="Helical" evidence="1">
    <location>
        <begin position="135"/>
        <end position="154"/>
    </location>
</feature>
<protein>
    <recommendedName>
        <fullName evidence="4">Transmembrane protein</fullName>
    </recommendedName>
</protein>
<dbReference type="Proteomes" id="UP000683925">
    <property type="component" value="Unassembled WGS sequence"/>
</dbReference>
<dbReference type="AlphaFoldDB" id="A0A8S1XFR5"/>
<evidence type="ECO:0008006" key="4">
    <source>
        <dbReference type="Google" id="ProtNLM"/>
    </source>
</evidence>
<evidence type="ECO:0000313" key="3">
    <source>
        <dbReference type="Proteomes" id="UP000683925"/>
    </source>
</evidence>
<accession>A0A8S1XFR5</accession>
<dbReference type="EMBL" id="CAJJDP010000120">
    <property type="protein sequence ID" value="CAD8199774.1"/>
    <property type="molecule type" value="Genomic_DNA"/>
</dbReference>
<dbReference type="OrthoDB" id="300821at2759"/>
<reference evidence="2" key="1">
    <citation type="submission" date="2021-01" db="EMBL/GenBank/DDBJ databases">
        <authorList>
            <consortium name="Genoscope - CEA"/>
            <person name="William W."/>
        </authorList>
    </citation>
    <scope>NUCLEOTIDE SEQUENCE</scope>
</reference>
<feature type="transmembrane region" description="Helical" evidence="1">
    <location>
        <begin position="328"/>
        <end position="348"/>
    </location>
</feature>
<feature type="transmembrane region" description="Helical" evidence="1">
    <location>
        <begin position="12"/>
        <end position="31"/>
    </location>
</feature>
<dbReference type="OMA" id="YLFEWIW"/>
<feature type="transmembrane region" description="Helical" evidence="1">
    <location>
        <begin position="161"/>
        <end position="178"/>
    </location>
</feature>
<evidence type="ECO:0000313" key="2">
    <source>
        <dbReference type="EMBL" id="CAD8199774.1"/>
    </source>
</evidence>
<gene>
    <name evidence="2" type="ORF">POCTA_138.1.T1200115</name>
</gene>